<evidence type="ECO:0000256" key="3">
    <source>
        <dbReference type="ARBA" id="ARBA00011738"/>
    </source>
</evidence>
<evidence type="ECO:0000256" key="5">
    <source>
        <dbReference type="ARBA" id="ARBA00022975"/>
    </source>
</evidence>
<dbReference type="Pfam" id="PF00215">
    <property type="entry name" value="OMPdecase"/>
    <property type="match status" value="1"/>
</dbReference>
<dbReference type="CDD" id="cd04725">
    <property type="entry name" value="OMP_decarboxylase_like"/>
    <property type="match status" value="1"/>
</dbReference>
<dbReference type="InterPro" id="IPR013785">
    <property type="entry name" value="Aldolase_TIM"/>
</dbReference>
<feature type="binding site" evidence="9 11">
    <location>
        <position position="186"/>
    </location>
    <ligand>
        <name>substrate</name>
    </ligand>
</feature>
<dbReference type="GO" id="GO:0005829">
    <property type="term" value="C:cytosol"/>
    <property type="evidence" value="ECO:0007669"/>
    <property type="project" value="TreeGrafter"/>
</dbReference>
<evidence type="ECO:0000256" key="7">
    <source>
        <dbReference type="ARBA" id="ARBA00049157"/>
    </source>
</evidence>
<comment type="similarity">
    <text evidence="8 9">Belongs to the OMP decarboxylase family. Type 1 subfamily.</text>
</comment>
<dbReference type="PANTHER" id="PTHR32119:SF2">
    <property type="entry name" value="OROTIDINE 5'-PHOSPHATE DECARBOXYLASE"/>
    <property type="match status" value="1"/>
</dbReference>
<dbReference type="SUPFAM" id="SSF51366">
    <property type="entry name" value="Ribulose-phoshate binding barrel"/>
    <property type="match status" value="1"/>
</dbReference>
<dbReference type="InterPro" id="IPR014732">
    <property type="entry name" value="OMPdecase"/>
</dbReference>
<comment type="pathway">
    <text evidence="2 9 12">Pyrimidine metabolism; UMP biosynthesis via de novo pathway; UMP from orotate: step 2/2.</text>
</comment>
<feature type="binding site" evidence="9 11">
    <location>
        <position position="124"/>
    </location>
    <ligand>
        <name>substrate</name>
    </ligand>
</feature>
<feature type="binding site" evidence="9 11">
    <location>
        <position position="195"/>
    </location>
    <ligand>
        <name>substrate</name>
    </ligand>
</feature>
<evidence type="ECO:0000256" key="10">
    <source>
        <dbReference type="PIRSR" id="PIRSR614732-1"/>
    </source>
</evidence>
<dbReference type="InterPro" id="IPR001754">
    <property type="entry name" value="OMPdeCOase_dom"/>
</dbReference>
<dbReference type="InterPro" id="IPR018089">
    <property type="entry name" value="OMPdecase_AS"/>
</dbReference>
<feature type="binding site" evidence="9">
    <location>
        <begin position="60"/>
        <end position="69"/>
    </location>
    <ligand>
        <name>substrate</name>
    </ligand>
</feature>
<feature type="binding site" evidence="9 11">
    <location>
        <position position="11"/>
    </location>
    <ligand>
        <name>substrate</name>
    </ligand>
</feature>
<keyword evidence="15" id="KW-1185">Reference proteome</keyword>
<dbReference type="InterPro" id="IPR011060">
    <property type="entry name" value="RibuloseP-bd_barrel"/>
</dbReference>
<evidence type="ECO:0000256" key="11">
    <source>
        <dbReference type="PIRSR" id="PIRSR614732-2"/>
    </source>
</evidence>
<gene>
    <name evidence="9" type="primary">pyrF</name>
    <name evidence="14" type="ORF">SAMN05660649_04189</name>
</gene>
<evidence type="ECO:0000313" key="15">
    <source>
        <dbReference type="Proteomes" id="UP000199337"/>
    </source>
</evidence>
<dbReference type="EC" id="4.1.1.23" evidence="9"/>
<dbReference type="PROSITE" id="PS00156">
    <property type="entry name" value="OMPDECASE"/>
    <property type="match status" value="1"/>
</dbReference>
<dbReference type="SMART" id="SM00934">
    <property type="entry name" value="OMPdecase"/>
    <property type="match status" value="1"/>
</dbReference>
<keyword evidence="5 9" id="KW-0665">Pyrimidine biosynthesis</keyword>
<dbReference type="RefSeq" id="WP_092474013.1">
    <property type="nucleotide sequence ID" value="NZ_FOOX01000019.1"/>
</dbReference>
<dbReference type="FunFam" id="3.20.20.70:FF:000015">
    <property type="entry name" value="Orotidine 5'-phosphate decarboxylase"/>
    <property type="match status" value="1"/>
</dbReference>
<sequence length="238" mass="24781">MSKEKLIVALDVNNRAEAMSLVKELAGVTDFFKVGMELFYSEGVGIVREIAAAGAKVFLDLKLHDIPNTVGRAARVLVRSGASIINVHAAGGGAMMRAAGDSAREEAAKLGLPAPAVVAVTVLTSIDSNAFTREMGYTGAIEDRVRTWALLARESGLDGVVCSPREIKMVRKACGPDFKIITPGIRPAGSDLNDQRRVMTPGEAIKAGASQIVIGRPVTGAPDRCAAAAAILAELSGA</sequence>
<feature type="active site" description="For OMPdecase activity" evidence="10">
    <location>
        <position position="65"/>
    </location>
</feature>
<proteinExistence type="inferred from homology"/>
<reference evidence="15" key="1">
    <citation type="submission" date="2016-10" db="EMBL/GenBank/DDBJ databases">
        <authorList>
            <person name="Varghese N."/>
            <person name="Submissions S."/>
        </authorList>
    </citation>
    <scope>NUCLEOTIDE SEQUENCE [LARGE SCALE GENOMIC DNA]</scope>
    <source>
        <strain evidence="15">DSM 17038</strain>
    </source>
</reference>
<organism evidence="14 15">
    <name type="scientific">Desulfotruncus arcticus DSM 17038</name>
    <dbReference type="NCBI Taxonomy" id="1121424"/>
    <lineage>
        <taxon>Bacteria</taxon>
        <taxon>Bacillati</taxon>
        <taxon>Bacillota</taxon>
        <taxon>Clostridia</taxon>
        <taxon>Eubacteriales</taxon>
        <taxon>Desulfallaceae</taxon>
        <taxon>Desulfotruncus</taxon>
    </lineage>
</organism>
<dbReference type="STRING" id="341036.SAMN05660649_04189"/>
<dbReference type="Gene3D" id="3.20.20.70">
    <property type="entry name" value="Aldolase class I"/>
    <property type="match status" value="1"/>
</dbReference>
<evidence type="ECO:0000259" key="13">
    <source>
        <dbReference type="SMART" id="SM00934"/>
    </source>
</evidence>
<evidence type="ECO:0000313" key="14">
    <source>
        <dbReference type="EMBL" id="SFH18413.1"/>
    </source>
</evidence>
<dbReference type="PANTHER" id="PTHR32119">
    <property type="entry name" value="OROTIDINE 5'-PHOSPHATE DECARBOXYLASE"/>
    <property type="match status" value="1"/>
</dbReference>
<comment type="subunit">
    <text evidence="3 9">Homodimer.</text>
</comment>
<feature type="active site" description="Proton donor" evidence="9">
    <location>
        <position position="62"/>
    </location>
</feature>
<feature type="active site" description="For OMPdecase activity" evidence="10">
    <location>
        <position position="60"/>
    </location>
</feature>
<evidence type="ECO:0000256" key="12">
    <source>
        <dbReference type="RuleBase" id="RU000512"/>
    </source>
</evidence>
<evidence type="ECO:0000256" key="9">
    <source>
        <dbReference type="HAMAP-Rule" id="MF_01200"/>
    </source>
</evidence>
<evidence type="ECO:0000256" key="2">
    <source>
        <dbReference type="ARBA" id="ARBA00004861"/>
    </source>
</evidence>
<keyword evidence="6 9" id="KW-0456">Lyase</keyword>
<protein>
    <recommendedName>
        <fullName evidence="9">Orotidine 5'-phosphate decarboxylase</fullName>
        <ecNumber evidence="9">4.1.1.23</ecNumber>
    </recommendedName>
    <alternativeName>
        <fullName evidence="9">OMP decarboxylase</fullName>
        <shortName evidence="9">OMPDCase</shortName>
        <shortName evidence="9">OMPdecase</shortName>
    </alternativeName>
</protein>
<dbReference type="NCBIfam" id="TIGR01740">
    <property type="entry name" value="pyrF"/>
    <property type="match status" value="1"/>
</dbReference>
<feature type="active site" description="For OMPdecase activity" evidence="10">
    <location>
        <position position="62"/>
    </location>
</feature>
<accession>A0A1I2XY76</accession>
<dbReference type="GO" id="GO:0004590">
    <property type="term" value="F:orotidine-5'-phosphate decarboxylase activity"/>
    <property type="evidence" value="ECO:0007669"/>
    <property type="project" value="UniProtKB-UniRule"/>
</dbReference>
<dbReference type="GO" id="GO:0044205">
    <property type="term" value="P:'de novo' UMP biosynthetic process"/>
    <property type="evidence" value="ECO:0007669"/>
    <property type="project" value="UniProtKB-UniRule"/>
</dbReference>
<comment type="function">
    <text evidence="1 9">Catalyzes the decarboxylation of orotidine 5'-monophosphate (OMP) to uridine 5'-monophosphate (UMP).</text>
</comment>
<dbReference type="UniPathway" id="UPA00070">
    <property type="reaction ID" value="UER00120"/>
</dbReference>
<dbReference type="InterPro" id="IPR047596">
    <property type="entry name" value="OMPdecase_bac"/>
</dbReference>
<evidence type="ECO:0000256" key="1">
    <source>
        <dbReference type="ARBA" id="ARBA00002356"/>
    </source>
</evidence>
<feature type="binding site" evidence="9 11">
    <location>
        <position position="216"/>
    </location>
    <ligand>
        <name>substrate</name>
    </ligand>
</feature>
<comment type="catalytic activity">
    <reaction evidence="7 9 12">
        <text>orotidine 5'-phosphate + H(+) = UMP + CO2</text>
        <dbReference type="Rhea" id="RHEA:11596"/>
        <dbReference type="ChEBI" id="CHEBI:15378"/>
        <dbReference type="ChEBI" id="CHEBI:16526"/>
        <dbReference type="ChEBI" id="CHEBI:57538"/>
        <dbReference type="ChEBI" id="CHEBI:57865"/>
        <dbReference type="EC" id="4.1.1.23"/>
    </reaction>
</comment>
<feature type="binding site" evidence="9 11">
    <location>
        <position position="215"/>
    </location>
    <ligand>
        <name>substrate</name>
    </ligand>
</feature>
<dbReference type="OrthoDB" id="9806203at2"/>
<evidence type="ECO:0000256" key="6">
    <source>
        <dbReference type="ARBA" id="ARBA00023239"/>
    </source>
</evidence>
<feature type="domain" description="Orotidine 5'-phosphate decarboxylase" evidence="13">
    <location>
        <begin position="5"/>
        <end position="231"/>
    </location>
</feature>
<feature type="binding site" evidence="9 11">
    <location>
        <position position="33"/>
    </location>
    <ligand>
        <name>substrate</name>
    </ligand>
</feature>
<dbReference type="Proteomes" id="UP000199337">
    <property type="component" value="Unassembled WGS sequence"/>
</dbReference>
<evidence type="ECO:0000256" key="8">
    <source>
        <dbReference type="ARBA" id="ARBA00061012"/>
    </source>
</evidence>
<dbReference type="GO" id="GO:0006207">
    <property type="term" value="P:'de novo' pyrimidine nucleobase biosynthetic process"/>
    <property type="evidence" value="ECO:0007669"/>
    <property type="project" value="InterPro"/>
</dbReference>
<evidence type="ECO:0000256" key="4">
    <source>
        <dbReference type="ARBA" id="ARBA00022793"/>
    </source>
</evidence>
<dbReference type="AlphaFoldDB" id="A0A1I2XY76"/>
<dbReference type="NCBIfam" id="NF001273">
    <property type="entry name" value="PRK00230.1"/>
    <property type="match status" value="1"/>
</dbReference>
<dbReference type="EMBL" id="FOOX01000019">
    <property type="protein sequence ID" value="SFH18413.1"/>
    <property type="molecule type" value="Genomic_DNA"/>
</dbReference>
<dbReference type="HAMAP" id="MF_01200_B">
    <property type="entry name" value="OMPdecase_type1_B"/>
    <property type="match status" value="1"/>
</dbReference>
<keyword evidence="4 9" id="KW-0210">Decarboxylase</keyword>
<name>A0A1I2XY76_9FIRM</name>